<dbReference type="InterPro" id="IPR036052">
    <property type="entry name" value="TrpB-like_PALP_sf"/>
</dbReference>
<evidence type="ECO:0000256" key="2">
    <source>
        <dbReference type="ARBA" id="ARBA00022545"/>
    </source>
</evidence>
<dbReference type="NCBIfam" id="TIGR03844">
    <property type="entry name" value="cysteate_syn"/>
    <property type="match status" value="1"/>
</dbReference>
<dbReference type="InterPro" id="IPR001926">
    <property type="entry name" value="TrpB-like_PALP"/>
</dbReference>
<dbReference type="SUPFAM" id="SSF53686">
    <property type="entry name" value="Tryptophan synthase beta subunit-like PLP-dependent enzymes"/>
    <property type="match status" value="1"/>
</dbReference>
<dbReference type="InterPro" id="IPR022401">
    <property type="entry name" value="Cysteate_synthase"/>
</dbReference>
<comment type="caution">
    <text evidence="5">The sequence shown here is derived from an EMBL/GenBank/DDBJ whole genome shotgun (WGS) entry which is preliminary data.</text>
</comment>
<accession>A0A9D1Z043</accession>
<feature type="domain" description="Tryptophan synthase beta chain-like PALP" evidence="4">
    <location>
        <begin position="81"/>
        <end position="391"/>
    </location>
</feature>
<proteinExistence type="predicted"/>
<reference evidence="5" key="2">
    <citation type="submission" date="2021-04" db="EMBL/GenBank/DDBJ databases">
        <authorList>
            <person name="Gilroy R."/>
        </authorList>
    </citation>
    <scope>NUCLEOTIDE SEQUENCE</scope>
    <source>
        <strain evidence="5">5134</strain>
    </source>
</reference>
<evidence type="ECO:0000313" key="6">
    <source>
        <dbReference type="Proteomes" id="UP000886844"/>
    </source>
</evidence>
<dbReference type="Pfam" id="PF00291">
    <property type="entry name" value="PALP"/>
    <property type="match status" value="1"/>
</dbReference>
<evidence type="ECO:0000259" key="4">
    <source>
        <dbReference type="Pfam" id="PF00291"/>
    </source>
</evidence>
<name>A0A9D1Z043_9BACT</name>
<evidence type="ECO:0000256" key="3">
    <source>
        <dbReference type="ARBA" id="ARBA00022898"/>
    </source>
</evidence>
<keyword evidence="5" id="KW-0808">Transferase</keyword>
<comment type="cofactor">
    <cofactor evidence="1">
        <name>pyridoxal 5'-phosphate</name>
        <dbReference type="ChEBI" id="CHEBI:597326"/>
    </cofactor>
</comment>
<dbReference type="Gene3D" id="3.40.50.1100">
    <property type="match status" value="2"/>
</dbReference>
<reference evidence="5" key="1">
    <citation type="journal article" date="2021" name="PeerJ">
        <title>Extensive microbial diversity within the chicken gut microbiome revealed by metagenomics and culture.</title>
        <authorList>
            <person name="Gilroy R."/>
            <person name="Ravi A."/>
            <person name="Getino M."/>
            <person name="Pursley I."/>
            <person name="Horton D.L."/>
            <person name="Alikhan N.F."/>
            <person name="Baker D."/>
            <person name="Gharbi K."/>
            <person name="Hall N."/>
            <person name="Watson M."/>
            <person name="Adriaenssens E.M."/>
            <person name="Foster-Nyarko E."/>
            <person name="Jarju S."/>
            <person name="Secka A."/>
            <person name="Antonio M."/>
            <person name="Oren A."/>
            <person name="Chaudhuri R.R."/>
            <person name="La Ragione R."/>
            <person name="Hildebrand F."/>
            <person name="Pallen M.J."/>
        </authorList>
    </citation>
    <scope>NUCLEOTIDE SEQUENCE</scope>
    <source>
        <strain evidence="5">5134</strain>
    </source>
</reference>
<dbReference type="EC" id="2.5.1.76" evidence="5"/>
<evidence type="ECO:0000313" key="5">
    <source>
        <dbReference type="EMBL" id="HIY68443.1"/>
    </source>
</evidence>
<dbReference type="GO" id="GO:0019295">
    <property type="term" value="P:coenzyme M biosynthetic process"/>
    <property type="evidence" value="ECO:0007669"/>
    <property type="project" value="UniProtKB-KW"/>
</dbReference>
<dbReference type="EMBL" id="DXDA01000028">
    <property type="protein sequence ID" value="HIY68443.1"/>
    <property type="molecule type" value="Genomic_DNA"/>
</dbReference>
<gene>
    <name evidence="5" type="ORF">H9828_03395</name>
</gene>
<dbReference type="AlphaFoldDB" id="A0A9D1Z043"/>
<sequence length="431" mass="47080">MENFEPTAYTLECVATGREFEDTGWLLADPQCKEPSLIRARYAKKQIEVKPAEWGLYRFADWMPVRRILKGSSAPVTYRSKGLAQHLGLENLWITFNGYYPAIGATMTTCSFKETEAYSVCGRAAADEKRVLVVASAGNTARAFAKVCSDNGIKLLLSVPYDNIDALWFEEPLNPCVKLISCAAGGDYFDAIHLSDLALKGKGFYAEGGAKNIARRDGMACTVLSAVTTIGRIPDYYFQAVGSGTGAIAAWEANMRLIEDGRFGTNLMKLMVSQNAPFVPMYDAWQASSRAMLPYDSDKARRDAEIIDAKVLSNRKPPYSLAGGLYDALKATDGEMFAVTNAMARKARKLFKELEGVDIYSAAGVALASLINAVNAGKIAKDATVMLNITGGGEEHFKETKELWYLKPSHVFPLAPDTDEVVAKVEALFAE</sequence>
<organism evidence="5 6">
    <name type="scientific">Candidatus Alistipes intestinigallinarum</name>
    <dbReference type="NCBI Taxonomy" id="2838440"/>
    <lineage>
        <taxon>Bacteria</taxon>
        <taxon>Pseudomonadati</taxon>
        <taxon>Bacteroidota</taxon>
        <taxon>Bacteroidia</taxon>
        <taxon>Bacteroidales</taxon>
        <taxon>Rikenellaceae</taxon>
        <taxon>Alistipes</taxon>
    </lineage>
</organism>
<dbReference type="GO" id="GO:0044686">
    <property type="term" value="F:cysteate synthase activity"/>
    <property type="evidence" value="ECO:0007669"/>
    <property type="project" value="UniProtKB-EC"/>
</dbReference>
<evidence type="ECO:0000256" key="1">
    <source>
        <dbReference type="ARBA" id="ARBA00001933"/>
    </source>
</evidence>
<keyword evidence="2" id="KW-0174">Coenzyme M biosynthesis</keyword>
<protein>
    <submittedName>
        <fullName evidence="5">Cysteate synthase</fullName>
        <ecNumber evidence="5">2.5.1.76</ecNumber>
    </submittedName>
</protein>
<keyword evidence="3" id="KW-0663">Pyridoxal phosphate</keyword>
<dbReference type="Proteomes" id="UP000886844">
    <property type="component" value="Unassembled WGS sequence"/>
</dbReference>